<evidence type="ECO:0000313" key="2">
    <source>
        <dbReference type="Proteomes" id="UP000217790"/>
    </source>
</evidence>
<organism evidence="1 2">
    <name type="scientific">Armillaria gallica</name>
    <name type="common">Bulbous honey fungus</name>
    <name type="synonym">Armillaria bulbosa</name>
    <dbReference type="NCBI Taxonomy" id="47427"/>
    <lineage>
        <taxon>Eukaryota</taxon>
        <taxon>Fungi</taxon>
        <taxon>Dikarya</taxon>
        <taxon>Basidiomycota</taxon>
        <taxon>Agaricomycotina</taxon>
        <taxon>Agaricomycetes</taxon>
        <taxon>Agaricomycetidae</taxon>
        <taxon>Agaricales</taxon>
        <taxon>Marasmiineae</taxon>
        <taxon>Physalacriaceae</taxon>
        <taxon>Armillaria</taxon>
    </lineage>
</organism>
<gene>
    <name evidence="1" type="ORF">ARMGADRAFT_344115</name>
</gene>
<proteinExistence type="predicted"/>
<evidence type="ECO:0000313" key="1">
    <source>
        <dbReference type="EMBL" id="PBK89453.1"/>
    </source>
</evidence>
<protein>
    <submittedName>
        <fullName evidence="1">Uncharacterized protein</fullName>
    </submittedName>
</protein>
<accession>A0A2H3DMI6</accession>
<dbReference type="InParanoid" id="A0A2H3DMI6"/>
<sequence>MLDLPRAHAWLSPLPFLWNIRYHQDRPHQPVSLGTCTPVWEGEKESVTVFLDVICFARLGGRNHLPGPATRGTPEEMHLRTADTPVWDSIPLSAARPHPQGSRSRCAKRPSSVFVLSWVSGQAIVDQGGPMINVITVRDPSLTPHFPDQMCQL</sequence>
<dbReference type="Proteomes" id="UP000217790">
    <property type="component" value="Unassembled WGS sequence"/>
</dbReference>
<name>A0A2H3DMI6_ARMGA</name>
<keyword evidence="2" id="KW-1185">Reference proteome</keyword>
<dbReference type="AlphaFoldDB" id="A0A2H3DMI6"/>
<reference evidence="2" key="1">
    <citation type="journal article" date="2017" name="Nat. Ecol. Evol.">
        <title>Genome expansion and lineage-specific genetic innovations in the forest pathogenic fungi Armillaria.</title>
        <authorList>
            <person name="Sipos G."/>
            <person name="Prasanna A.N."/>
            <person name="Walter M.C."/>
            <person name="O'Connor E."/>
            <person name="Balint B."/>
            <person name="Krizsan K."/>
            <person name="Kiss B."/>
            <person name="Hess J."/>
            <person name="Varga T."/>
            <person name="Slot J."/>
            <person name="Riley R."/>
            <person name="Boka B."/>
            <person name="Rigling D."/>
            <person name="Barry K."/>
            <person name="Lee J."/>
            <person name="Mihaltcheva S."/>
            <person name="LaButti K."/>
            <person name="Lipzen A."/>
            <person name="Waldron R."/>
            <person name="Moloney N.M."/>
            <person name="Sperisen C."/>
            <person name="Kredics L."/>
            <person name="Vagvoelgyi C."/>
            <person name="Patrignani A."/>
            <person name="Fitzpatrick D."/>
            <person name="Nagy I."/>
            <person name="Doyle S."/>
            <person name="Anderson J.B."/>
            <person name="Grigoriev I.V."/>
            <person name="Gueldener U."/>
            <person name="Muensterkoetter M."/>
            <person name="Nagy L.G."/>
        </authorList>
    </citation>
    <scope>NUCLEOTIDE SEQUENCE [LARGE SCALE GENOMIC DNA]</scope>
    <source>
        <strain evidence="2">Ar21-2</strain>
    </source>
</reference>
<dbReference type="EMBL" id="KZ293669">
    <property type="protein sequence ID" value="PBK89453.1"/>
    <property type="molecule type" value="Genomic_DNA"/>
</dbReference>